<name>A0A151WZL9_9HYME</name>
<dbReference type="EMBL" id="KQ982635">
    <property type="protein sequence ID" value="KYQ53328.1"/>
    <property type="molecule type" value="Genomic_DNA"/>
</dbReference>
<gene>
    <name evidence="1" type="ORF">ALC60_07520</name>
</gene>
<evidence type="ECO:0000313" key="2">
    <source>
        <dbReference type="Proteomes" id="UP000075809"/>
    </source>
</evidence>
<feature type="non-terminal residue" evidence="1">
    <location>
        <position position="1"/>
    </location>
</feature>
<evidence type="ECO:0000313" key="1">
    <source>
        <dbReference type="EMBL" id="KYQ53328.1"/>
    </source>
</evidence>
<dbReference type="AlphaFoldDB" id="A0A151WZL9"/>
<proteinExistence type="predicted"/>
<protein>
    <submittedName>
        <fullName evidence="1">Uncharacterized protein</fullName>
    </submittedName>
</protein>
<organism evidence="1 2">
    <name type="scientific">Mycetomoellerius zeteki</name>
    <dbReference type="NCBI Taxonomy" id="64791"/>
    <lineage>
        <taxon>Eukaryota</taxon>
        <taxon>Metazoa</taxon>
        <taxon>Ecdysozoa</taxon>
        <taxon>Arthropoda</taxon>
        <taxon>Hexapoda</taxon>
        <taxon>Insecta</taxon>
        <taxon>Pterygota</taxon>
        <taxon>Neoptera</taxon>
        <taxon>Endopterygota</taxon>
        <taxon>Hymenoptera</taxon>
        <taxon>Apocrita</taxon>
        <taxon>Aculeata</taxon>
        <taxon>Formicoidea</taxon>
        <taxon>Formicidae</taxon>
        <taxon>Myrmicinae</taxon>
        <taxon>Mycetomoellerius</taxon>
    </lineage>
</organism>
<sequence length="74" mass="8550">YYCNINNLNNTRERMKSRLLYRYFGDTIDPRASSNIDTSGKRVCGRPVDHQQGYSLSPCASCVRTCMRACMRAY</sequence>
<keyword evidence="2" id="KW-1185">Reference proteome</keyword>
<accession>A0A151WZL9</accession>
<dbReference type="Proteomes" id="UP000075809">
    <property type="component" value="Unassembled WGS sequence"/>
</dbReference>
<reference evidence="1 2" key="1">
    <citation type="submission" date="2015-09" db="EMBL/GenBank/DDBJ databases">
        <title>Trachymyrmex zeteki WGS genome.</title>
        <authorList>
            <person name="Nygaard S."/>
            <person name="Hu H."/>
            <person name="Boomsma J."/>
            <person name="Zhang G."/>
        </authorList>
    </citation>
    <scope>NUCLEOTIDE SEQUENCE [LARGE SCALE GENOMIC DNA]</scope>
    <source>
        <strain evidence="1">Tzet28-1</strain>
        <tissue evidence="1">Whole body</tissue>
    </source>
</reference>